<keyword evidence="9" id="KW-0902">Two-component regulatory system</keyword>
<dbReference type="Pfam" id="PF02518">
    <property type="entry name" value="HATPase_c"/>
    <property type="match status" value="1"/>
</dbReference>
<dbReference type="EC" id="2.7.13.3" evidence="3"/>
<comment type="catalytic activity">
    <reaction evidence="1">
        <text>ATP + protein L-histidine = ADP + protein N-phospho-L-histidine.</text>
        <dbReference type="EC" id="2.7.13.3"/>
    </reaction>
</comment>
<keyword evidence="6 10" id="KW-0812">Transmembrane</keyword>
<dbReference type="RefSeq" id="WP_093197943.1">
    <property type="nucleotide sequence ID" value="NZ_FNGS01000002.1"/>
</dbReference>
<dbReference type="InterPro" id="IPR003594">
    <property type="entry name" value="HATPase_dom"/>
</dbReference>
<dbReference type="Pfam" id="PF00672">
    <property type="entry name" value="HAMP"/>
    <property type="match status" value="1"/>
</dbReference>
<evidence type="ECO:0000256" key="9">
    <source>
        <dbReference type="ARBA" id="ARBA00023012"/>
    </source>
</evidence>
<dbReference type="EMBL" id="FNGS01000002">
    <property type="protein sequence ID" value="SDL40141.1"/>
    <property type="molecule type" value="Genomic_DNA"/>
</dbReference>
<dbReference type="STRING" id="563176.SAMN04488090_0728"/>
<evidence type="ECO:0000259" key="11">
    <source>
        <dbReference type="PROSITE" id="PS50109"/>
    </source>
</evidence>
<dbReference type="InterPro" id="IPR003661">
    <property type="entry name" value="HisK_dim/P_dom"/>
</dbReference>
<feature type="transmembrane region" description="Helical" evidence="10">
    <location>
        <begin position="12"/>
        <end position="32"/>
    </location>
</feature>
<evidence type="ECO:0000259" key="12">
    <source>
        <dbReference type="PROSITE" id="PS50885"/>
    </source>
</evidence>
<dbReference type="Gene3D" id="6.10.340.10">
    <property type="match status" value="1"/>
</dbReference>
<evidence type="ECO:0000256" key="4">
    <source>
        <dbReference type="ARBA" id="ARBA00022553"/>
    </source>
</evidence>
<accession>A0A1G9JRU6</accession>
<dbReference type="AlphaFoldDB" id="A0A1G9JRU6"/>
<evidence type="ECO:0000313" key="13">
    <source>
        <dbReference type="EMBL" id="SDL40141.1"/>
    </source>
</evidence>
<name>A0A1G9JRU6_9BACT</name>
<dbReference type="OrthoDB" id="594725at2"/>
<dbReference type="SMART" id="SM00304">
    <property type="entry name" value="HAMP"/>
    <property type="match status" value="1"/>
</dbReference>
<feature type="domain" description="HAMP" evidence="12">
    <location>
        <begin position="168"/>
        <end position="221"/>
    </location>
</feature>
<comment type="subcellular location">
    <subcellularLocation>
        <location evidence="2">Membrane</location>
    </subcellularLocation>
</comment>
<keyword evidence="5" id="KW-0808">Transferase</keyword>
<dbReference type="CDD" id="cd06225">
    <property type="entry name" value="HAMP"/>
    <property type="match status" value="1"/>
</dbReference>
<evidence type="ECO:0000256" key="3">
    <source>
        <dbReference type="ARBA" id="ARBA00012438"/>
    </source>
</evidence>
<proteinExistence type="predicted"/>
<keyword evidence="14" id="KW-1185">Reference proteome</keyword>
<dbReference type="PROSITE" id="PS50109">
    <property type="entry name" value="HIS_KIN"/>
    <property type="match status" value="1"/>
</dbReference>
<dbReference type="SMART" id="SM00387">
    <property type="entry name" value="HATPase_c"/>
    <property type="match status" value="1"/>
</dbReference>
<dbReference type="Gene3D" id="1.10.287.130">
    <property type="match status" value="1"/>
</dbReference>
<dbReference type="InterPro" id="IPR036097">
    <property type="entry name" value="HisK_dim/P_sf"/>
</dbReference>
<dbReference type="Gene3D" id="3.30.565.10">
    <property type="entry name" value="Histidine kinase-like ATPase, C-terminal domain"/>
    <property type="match status" value="1"/>
</dbReference>
<dbReference type="SUPFAM" id="SSF158472">
    <property type="entry name" value="HAMP domain-like"/>
    <property type="match status" value="1"/>
</dbReference>
<evidence type="ECO:0000256" key="7">
    <source>
        <dbReference type="ARBA" id="ARBA00022777"/>
    </source>
</evidence>
<evidence type="ECO:0000256" key="2">
    <source>
        <dbReference type="ARBA" id="ARBA00004370"/>
    </source>
</evidence>
<protein>
    <recommendedName>
        <fullName evidence="3">histidine kinase</fullName>
        <ecNumber evidence="3">2.7.13.3</ecNumber>
    </recommendedName>
</protein>
<dbReference type="GO" id="GO:0000155">
    <property type="term" value="F:phosphorelay sensor kinase activity"/>
    <property type="evidence" value="ECO:0007669"/>
    <property type="project" value="InterPro"/>
</dbReference>
<dbReference type="InterPro" id="IPR003660">
    <property type="entry name" value="HAMP_dom"/>
</dbReference>
<dbReference type="PANTHER" id="PTHR45436">
    <property type="entry name" value="SENSOR HISTIDINE KINASE YKOH"/>
    <property type="match status" value="1"/>
</dbReference>
<feature type="domain" description="Histidine kinase" evidence="11">
    <location>
        <begin position="229"/>
        <end position="444"/>
    </location>
</feature>
<dbReference type="PANTHER" id="PTHR45436:SF5">
    <property type="entry name" value="SENSOR HISTIDINE KINASE TRCS"/>
    <property type="match status" value="1"/>
</dbReference>
<dbReference type="SUPFAM" id="SSF47384">
    <property type="entry name" value="Homodimeric domain of signal transducing histidine kinase"/>
    <property type="match status" value="1"/>
</dbReference>
<dbReference type="Pfam" id="PF00512">
    <property type="entry name" value="HisKA"/>
    <property type="match status" value="1"/>
</dbReference>
<dbReference type="SMART" id="SM00388">
    <property type="entry name" value="HisKA"/>
    <property type="match status" value="1"/>
</dbReference>
<keyword evidence="10" id="KW-0472">Membrane</keyword>
<evidence type="ECO:0000256" key="1">
    <source>
        <dbReference type="ARBA" id="ARBA00000085"/>
    </source>
</evidence>
<feature type="transmembrane region" description="Helical" evidence="10">
    <location>
        <begin position="143"/>
        <end position="167"/>
    </location>
</feature>
<keyword evidence="7 13" id="KW-0418">Kinase</keyword>
<gene>
    <name evidence="13" type="ORF">SAMN04488090_0728</name>
</gene>
<dbReference type="CDD" id="cd00082">
    <property type="entry name" value="HisKA"/>
    <property type="match status" value="1"/>
</dbReference>
<sequence>MLSRNPGIRLKITLAFSLVFAFLSIALNLYCYHRIRQLIIGDNDLYLLSRARSLLDKTEVNPVIIPLPDKNAAMRVFVRQRDGSNTILFESPGEIHRIPVPAGQGVRDIGNLRVAYVASDNPENPAELMLAVSGDALRATLQYLLFLLLLSTLLSVLVSGVISYWMAGLLLRPVQRIIATTRNINAGQLRERVPVNQSNDELQELAETINQMLSRIDAGLQQQQNFFASASHELKTPLAVMRTEIEVNLKKPTVSEEFRELLSSQLQEINRLQNVVHEFLIISQIKADKLLLNSEWFDLSELCLRVFRQLKPLASVRNMEFNLVFDHNTDDFSLCADREKIRLVLINLLENAIKYGRESGVVTCFVGKISDGQRMNIRIENQTEQRVMDTANLTLPFHRESALQAGAGIGLWLCQEILAAHQAAFVLSSRDYCFSAAITFPLAYAPETQAE</sequence>
<evidence type="ECO:0000256" key="8">
    <source>
        <dbReference type="ARBA" id="ARBA00022989"/>
    </source>
</evidence>
<dbReference type="PROSITE" id="PS50885">
    <property type="entry name" value="HAMP"/>
    <property type="match status" value="1"/>
</dbReference>
<dbReference type="InterPro" id="IPR005467">
    <property type="entry name" value="His_kinase_dom"/>
</dbReference>
<evidence type="ECO:0000256" key="10">
    <source>
        <dbReference type="SAM" id="Phobius"/>
    </source>
</evidence>
<dbReference type="InterPro" id="IPR050428">
    <property type="entry name" value="TCS_sensor_his_kinase"/>
</dbReference>
<evidence type="ECO:0000256" key="5">
    <source>
        <dbReference type="ARBA" id="ARBA00022679"/>
    </source>
</evidence>
<dbReference type="GO" id="GO:0005886">
    <property type="term" value="C:plasma membrane"/>
    <property type="evidence" value="ECO:0007669"/>
    <property type="project" value="TreeGrafter"/>
</dbReference>
<reference evidence="13 14" key="1">
    <citation type="submission" date="2016-10" db="EMBL/GenBank/DDBJ databases">
        <authorList>
            <person name="de Groot N.N."/>
        </authorList>
    </citation>
    <scope>NUCLEOTIDE SEQUENCE [LARGE SCALE GENOMIC DNA]</scope>
    <source>
        <strain evidence="13 14">DSM 21668</strain>
    </source>
</reference>
<keyword evidence="8 10" id="KW-1133">Transmembrane helix</keyword>
<evidence type="ECO:0000313" key="14">
    <source>
        <dbReference type="Proteomes" id="UP000198901"/>
    </source>
</evidence>
<dbReference type="Proteomes" id="UP000198901">
    <property type="component" value="Unassembled WGS sequence"/>
</dbReference>
<evidence type="ECO:0000256" key="6">
    <source>
        <dbReference type="ARBA" id="ARBA00022692"/>
    </source>
</evidence>
<keyword evidence="4" id="KW-0597">Phosphoprotein</keyword>
<dbReference type="SUPFAM" id="SSF55874">
    <property type="entry name" value="ATPase domain of HSP90 chaperone/DNA topoisomerase II/histidine kinase"/>
    <property type="match status" value="1"/>
</dbReference>
<organism evidence="13 14">
    <name type="scientific">Siphonobacter aquaeclarae</name>
    <dbReference type="NCBI Taxonomy" id="563176"/>
    <lineage>
        <taxon>Bacteria</taxon>
        <taxon>Pseudomonadati</taxon>
        <taxon>Bacteroidota</taxon>
        <taxon>Cytophagia</taxon>
        <taxon>Cytophagales</taxon>
        <taxon>Cytophagaceae</taxon>
        <taxon>Siphonobacter</taxon>
    </lineage>
</organism>
<dbReference type="InterPro" id="IPR036890">
    <property type="entry name" value="HATPase_C_sf"/>
</dbReference>